<accession>A0A099UH23</accession>
<dbReference type="Proteomes" id="UP000064525">
    <property type="component" value="Chromosome I"/>
</dbReference>
<dbReference type="PATRIC" id="fig|76936.10.peg.1657"/>
<dbReference type="AlphaFoldDB" id="A0A099UH23"/>
<gene>
    <name evidence="1" type="ORF">BN2458_PEG1696</name>
    <name evidence="2" type="ORF">LS75_002755</name>
</gene>
<reference evidence="4" key="2">
    <citation type="submission" date="2015-11" db="EMBL/GenBank/DDBJ databases">
        <authorList>
            <person name="Anvar S.Y."/>
        </authorList>
    </citation>
    <scope>NUCLEOTIDE SEQUENCE [LARGE SCALE GENOMIC DNA]</scope>
</reference>
<keyword evidence="3" id="KW-1185">Reference proteome</keyword>
<protein>
    <submittedName>
        <fullName evidence="1">Uncharacterized protein</fullName>
    </submittedName>
</protein>
<evidence type="ECO:0000313" key="1">
    <source>
        <dbReference type="EMBL" id="CUU40579.1"/>
    </source>
</evidence>
<dbReference type="STRING" id="76936.BN2458_PEG1696"/>
<evidence type="ECO:0000313" key="4">
    <source>
        <dbReference type="Proteomes" id="UP000064525"/>
    </source>
</evidence>
<dbReference type="EMBL" id="JRPF02000002">
    <property type="protein sequence ID" value="TLD79232.1"/>
    <property type="molecule type" value="Genomic_DNA"/>
</dbReference>
<dbReference type="GeneID" id="78151851"/>
<sequence>MIIIGHSAIRHEQFIKIKSIADIERTHQDCIVWFDSALLKQRGFEIATHCNDNEVSYAVLIHSIEELLLYAALCPKYLILGKDEQPKAKSYQALVEHYLLDCKLLCVIKSNAQLTKVAQLGIDGVIFKQVLDSIPLC</sequence>
<organism evidence="1 4">
    <name type="scientific">Helicobacter typhlonius</name>
    <dbReference type="NCBI Taxonomy" id="76936"/>
    <lineage>
        <taxon>Bacteria</taxon>
        <taxon>Pseudomonadati</taxon>
        <taxon>Campylobacterota</taxon>
        <taxon>Epsilonproteobacteria</taxon>
        <taxon>Campylobacterales</taxon>
        <taxon>Helicobacteraceae</taxon>
        <taxon>Helicobacter</taxon>
    </lineage>
</organism>
<dbReference type="Proteomes" id="UP000029925">
    <property type="component" value="Unassembled WGS sequence"/>
</dbReference>
<dbReference type="KEGG" id="hty:BN2458_PEG1696"/>
<reference evidence="1" key="3">
    <citation type="submission" date="2015-11" db="EMBL/GenBank/DDBJ databases">
        <authorList>
            <person name="Zhang Y."/>
            <person name="Guo Z."/>
        </authorList>
    </citation>
    <scope>NUCLEOTIDE SEQUENCE</scope>
    <source>
        <strain evidence="1">1</strain>
    </source>
</reference>
<evidence type="ECO:0000313" key="2">
    <source>
        <dbReference type="EMBL" id="TLD79232.1"/>
    </source>
</evidence>
<name>A0A099UH23_9HELI</name>
<proteinExistence type="predicted"/>
<dbReference type="RefSeq" id="WP_034328124.1">
    <property type="nucleotide sequence ID" value="NZ_CAJTQN010000014.1"/>
</dbReference>
<dbReference type="EMBL" id="LN907858">
    <property type="protein sequence ID" value="CUU40579.1"/>
    <property type="molecule type" value="Genomic_DNA"/>
</dbReference>
<evidence type="ECO:0000313" key="3">
    <source>
        <dbReference type="Proteomes" id="UP000029925"/>
    </source>
</evidence>
<reference evidence="2 3" key="1">
    <citation type="journal article" date="2014" name="Genome Announc.">
        <title>Draft genome sequences of eight enterohepatic helicobacter species isolated from both laboratory and wild rodents.</title>
        <authorList>
            <person name="Sheh A."/>
            <person name="Shen Z."/>
            <person name="Fox J.G."/>
        </authorList>
    </citation>
    <scope>NUCLEOTIDE SEQUENCE [LARGE SCALE GENOMIC DNA]</scope>
    <source>
        <strain evidence="2 3">MIT 98-6810</strain>
    </source>
</reference>
<dbReference type="OrthoDB" id="5339711at2"/>